<reference evidence="2 3" key="1">
    <citation type="submission" date="2021-01" db="EMBL/GenBank/DDBJ databases">
        <title>Whole genome shotgun sequence of Actinoplanes couchii NBRC 106145.</title>
        <authorList>
            <person name="Komaki H."/>
            <person name="Tamura T."/>
        </authorList>
    </citation>
    <scope>NUCLEOTIDE SEQUENCE [LARGE SCALE GENOMIC DNA]</scope>
    <source>
        <strain evidence="2 3">NBRC 106145</strain>
    </source>
</reference>
<evidence type="ECO:0008006" key="4">
    <source>
        <dbReference type="Google" id="ProtNLM"/>
    </source>
</evidence>
<dbReference type="Pfam" id="PF10861">
    <property type="entry name" value="DUF2784"/>
    <property type="match status" value="1"/>
</dbReference>
<comment type="caution">
    <text evidence="2">The sequence shown here is derived from an EMBL/GenBank/DDBJ whole genome shotgun (WGS) entry which is preliminary data.</text>
</comment>
<feature type="transmembrane region" description="Helical" evidence="1">
    <location>
        <begin position="95"/>
        <end position="115"/>
    </location>
</feature>
<keyword evidence="3" id="KW-1185">Reference proteome</keyword>
<dbReference type="RefSeq" id="WP_203799744.1">
    <property type="nucleotide sequence ID" value="NZ_BAAAQE010000092.1"/>
</dbReference>
<evidence type="ECO:0000313" key="3">
    <source>
        <dbReference type="Proteomes" id="UP000612282"/>
    </source>
</evidence>
<dbReference type="Proteomes" id="UP000612282">
    <property type="component" value="Unassembled WGS sequence"/>
</dbReference>
<keyword evidence="1" id="KW-1133">Transmembrane helix</keyword>
<feature type="transmembrane region" description="Helical" evidence="1">
    <location>
        <begin position="35"/>
        <end position="60"/>
    </location>
</feature>
<sequence>MIFRVLAEATMAVHFLFIGYVVLGGFVAWRWPWTIWLHLVAAGWGLCIVVFTLNCPLTYVEDWARERAGQSGLSRGFIDTYLTGVMYPERYLDEVRLLIAAVVLVSYAGLVYRWWRRTRRHDAEQVKRG</sequence>
<keyword evidence="1" id="KW-0812">Transmembrane</keyword>
<dbReference type="EMBL" id="BOMG01000070">
    <property type="protein sequence ID" value="GID57229.1"/>
    <property type="molecule type" value="Genomic_DNA"/>
</dbReference>
<feature type="transmembrane region" description="Helical" evidence="1">
    <location>
        <begin position="12"/>
        <end position="29"/>
    </location>
</feature>
<protein>
    <recommendedName>
        <fullName evidence="4">DUF2784 domain-containing protein</fullName>
    </recommendedName>
</protein>
<evidence type="ECO:0000313" key="2">
    <source>
        <dbReference type="EMBL" id="GID57229.1"/>
    </source>
</evidence>
<organism evidence="2 3">
    <name type="scientific">Actinoplanes couchii</name>
    <dbReference type="NCBI Taxonomy" id="403638"/>
    <lineage>
        <taxon>Bacteria</taxon>
        <taxon>Bacillati</taxon>
        <taxon>Actinomycetota</taxon>
        <taxon>Actinomycetes</taxon>
        <taxon>Micromonosporales</taxon>
        <taxon>Micromonosporaceae</taxon>
        <taxon>Actinoplanes</taxon>
    </lineage>
</organism>
<proteinExistence type="predicted"/>
<name>A0ABQ3XFH8_9ACTN</name>
<accession>A0ABQ3XFH8</accession>
<dbReference type="InterPro" id="IPR021218">
    <property type="entry name" value="DUF2784"/>
</dbReference>
<keyword evidence="1" id="KW-0472">Membrane</keyword>
<gene>
    <name evidence="2" type="ORF">Aco03nite_056330</name>
</gene>
<evidence type="ECO:0000256" key="1">
    <source>
        <dbReference type="SAM" id="Phobius"/>
    </source>
</evidence>